<accession>A0A4W5PFP4</accession>
<evidence type="ECO:0000313" key="6">
    <source>
        <dbReference type="Ensembl" id="ENSHHUP00000063441.1"/>
    </source>
</evidence>
<feature type="compositionally biased region" description="Polar residues" evidence="5">
    <location>
        <begin position="90"/>
        <end position="101"/>
    </location>
</feature>
<feature type="compositionally biased region" description="Basic and acidic residues" evidence="5">
    <location>
        <begin position="46"/>
        <end position="66"/>
    </location>
</feature>
<evidence type="ECO:0000256" key="3">
    <source>
        <dbReference type="ARBA" id="ARBA00023054"/>
    </source>
</evidence>
<keyword evidence="7" id="KW-1185">Reference proteome</keyword>
<dbReference type="AlphaFoldDB" id="A0A4W5PFP4"/>
<dbReference type="Ensembl" id="ENSHHUT00000065588.1">
    <property type="protein sequence ID" value="ENSHHUP00000063441.1"/>
    <property type="gene ID" value="ENSHHUG00000037490.1"/>
</dbReference>
<evidence type="ECO:0000256" key="4">
    <source>
        <dbReference type="ARBA" id="ARBA00045182"/>
    </source>
</evidence>
<evidence type="ECO:0000256" key="5">
    <source>
        <dbReference type="SAM" id="MobiDB-lite"/>
    </source>
</evidence>
<reference evidence="7" key="1">
    <citation type="submission" date="2018-06" db="EMBL/GenBank/DDBJ databases">
        <title>Genome assembly of Danube salmon.</title>
        <authorList>
            <person name="Macqueen D.J."/>
            <person name="Gundappa M.K."/>
        </authorList>
    </citation>
    <scope>NUCLEOTIDE SEQUENCE [LARGE SCALE GENOMIC DNA]</scope>
</reference>
<dbReference type="GO" id="GO:0060287">
    <property type="term" value="P:epithelial cilium movement involved in determination of left/right asymmetry"/>
    <property type="evidence" value="ECO:0007669"/>
    <property type="project" value="TreeGrafter"/>
</dbReference>
<dbReference type="STRING" id="62062.ENSHHUP00000063441"/>
<keyword evidence="3" id="KW-0175">Coiled coil</keyword>
<dbReference type="GO" id="GO:0036159">
    <property type="term" value="P:inner dynein arm assembly"/>
    <property type="evidence" value="ECO:0007669"/>
    <property type="project" value="InterPro"/>
</dbReference>
<proteinExistence type="inferred from homology"/>
<name>A0A4W5PFP4_9TELE</name>
<dbReference type="PANTHER" id="PTHR18962">
    <property type="entry name" value="COILED-COIL DOMAIN-CONTAINING PROTEIN 39"/>
    <property type="match status" value="1"/>
</dbReference>
<dbReference type="GO" id="GO:0060285">
    <property type="term" value="P:cilium-dependent cell motility"/>
    <property type="evidence" value="ECO:0007669"/>
    <property type="project" value="TreeGrafter"/>
</dbReference>
<comment type="function">
    <text evidence="4">Required for assembly of dynein regulatory complex (DRC) and inner dynein arm (IDA) complexes, which are responsible for ciliary beat regulation, thereby playing a central role in motility in cilia and flagella. Probably acts together with CCDC40 to form a molecular ruler that determines the 96 nanometer (nm) repeat length and arrangements of components in cilia and flagella. Not required for outer dynein arm complexes assembly.</text>
</comment>
<feature type="compositionally biased region" description="Basic residues" evidence="5">
    <location>
        <begin position="69"/>
        <end position="79"/>
    </location>
</feature>
<dbReference type="GO" id="GO:0005576">
    <property type="term" value="C:extracellular region"/>
    <property type="evidence" value="ECO:0007669"/>
    <property type="project" value="GOC"/>
</dbReference>
<feature type="region of interest" description="Disordered" evidence="5">
    <location>
        <begin position="46"/>
        <end position="101"/>
    </location>
</feature>
<protein>
    <recommendedName>
        <fullName evidence="2">Coiled-coil domain-containing protein 39</fullName>
    </recommendedName>
</protein>
<sequence>MVEDDILKLEIKSLWDLLYNKADKVLLLERRRLQLQMAMREQEEEITMHREMLSKQVKNTDQEHQGPRLPKRKRRRRSERWRTRSTSSTGATQPIANPSTK</sequence>
<dbReference type="InterPro" id="IPR033290">
    <property type="entry name" value="CCDC39"/>
</dbReference>
<evidence type="ECO:0000256" key="1">
    <source>
        <dbReference type="ARBA" id="ARBA00005805"/>
    </source>
</evidence>
<dbReference type="GO" id="GO:0005930">
    <property type="term" value="C:axoneme"/>
    <property type="evidence" value="ECO:0007669"/>
    <property type="project" value="InterPro"/>
</dbReference>
<organism evidence="6 7">
    <name type="scientific">Hucho hucho</name>
    <name type="common">huchen</name>
    <dbReference type="NCBI Taxonomy" id="62062"/>
    <lineage>
        <taxon>Eukaryota</taxon>
        <taxon>Metazoa</taxon>
        <taxon>Chordata</taxon>
        <taxon>Craniata</taxon>
        <taxon>Vertebrata</taxon>
        <taxon>Euteleostomi</taxon>
        <taxon>Actinopterygii</taxon>
        <taxon>Neopterygii</taxon>
        <taxon>Teleostei</taxon>
        <taxon>Protacanthopterygii</taxon>
        <taxon>Salmoniformes</taxon>
        <taxon>Salmonidae</taxon>
        <taxon>Salmoninae</taxon>
        <taxon>Hucho</taxon>
    </lineage>
</organism>
<evidence type="ECO:0000256" key="2">
    <source>
        <dbReference type="ARBA" id="ARBA00016725"/>
    </source>
</evidence>
<comment type="similarity">
    <text evidence="1">Belongs to the CCDC39 family.</text>
</comment>
<dbReference type="Proteomes" id="UP000314982">
    <property type="component" value="Unassembled WGS sequence"/>
</dbReference>
<dbReference type="PANTHER" id="PTHR18962:SF0">
    <property type="entry name" value="COILED-COIL DOMAIN-CONTAINING PROTEIN 39"/>
    <property type="match status" value="1"/>
</dbReference>
<reference evidence="6" key="3">
    <citation type="submission" date="2025-09" db="UniProtKB">
        <authorList>
            <consortium name="Ensembl"/>
        </authorList>
    </citation>
    <scope>IDENTIFICATION</scope>
</reference>
<reference evidence="6" key="2">
    <citation type="submission" date="2025-08" db="UniProtKB">
        <authorList>
            <consortium name="Ensembl"/>
        </authorList>
    </citation>
    <scope>IDENTIFICATION</scope>
</reference>
<evidence type="ECO:0000313" key="7">
    <source>
        <dbReference type="Proteomes" id="UP000314982"/>
    </source>
</evidence>